<protein>
    <submittedName>
        <fullName evidence="2">Uncharacterized protein LOC120277807</fullName>
    </submittedName>
</protein>
<gene>
    <name evidence="2" type="primary">LOC120277807</name>
</gene>
<name>A0AB40CPU2_DIOCR</name>
<dbReference type="GO" id="GO:0043130">
    <property type="term" value="F:ubiquitin binding"/>
    <property type="evidence" value="ECO:0007669"/>
    <property type="project" value="TreeGrafter"/>
</dbReference>
<sequence length="166" mass="18213">MKYCVAQKNPRLMPDFEQAYLSLISASRGCTSVQRIVAELIPRYASYCPTALEAAAKVSINMYNWSLAIIIRGEDVDGVAYQTAKACIFGLVDICSTASHEAPTSSVIQGICSAVFLNVLTFFTSSFEEKDIFEIGGKQLMKLQESMESFSDLKQEPADDVELSAI</sequence>
<keyword evidence="1" id="KW-1185">Reference proteome</keyword>
<organism evidence="1 2">
    <name type="scientific">Dioscorea cayennensis subsp. rotundata</name>
    <name type="common">White Guinea yam</name>
    <name type="synonym">Dioscorea rotundata</name>
    <dbReference type="NCBI Taxonomy" id="55577"/>
    <lineage>
        <taxon>Eukaryota</taxon>
        <taxon>Viridiplantae</taxon>
        <taxon>Streptophyta</taxon>
        <taxon>Embryophyta</taxon>
        <taxon>Tracheophyta</taxon>
        <taxon>Spermatophyta</taxon>
        <taxon>Magnoliopsida</taxon>
        <taxon>Liliopsida</taxon>
        <taxon>Dioscoreales</taxon>
        <taxon>Dioscoreaceae</taxon>
        <taxon>Dioscorea</taxon>
    </lineage>
</organism>
<evidence type="ECO:0000313" key="2">
    <source>
        <dbReference type="RefSeq" id="XP_039140577.1"/>
    </source>
</evidence>
<dbReference type="InterPro" id="IPR052586">
    <property type="entry name" value="ASCC2"/>
</dbReference>
<dbReference type="RefSeq" id="XP_039140577.1">
    <property type="nucleotide sequence ID" value="XM_039284643.1"/>
</dbReference>
<dbReference type="PANTHER" id="PTHR21494">
    <property type="entry name" value="ACTIVATING SIGNAL COINTEGRATOR 1 COMPLEX SUBUNIT 2 ASC-1 COMPLEX SUBUNIT P100"/>
    <property type="match status" value="1"/>
</dbReference>
<dbReference type="Proteomes" id="UP001515500">
    <property type="component" value="Chromosome 15"/>
</dbReference>
<proteinExistence type="predicted"/>
<dbReference type="PANTHER" id="PTHR21494:SF2">
    <property type="entry name" value="NUCLEIC ACID BINDING PROTEIN"/>
    <property type="match status" value="1"/>
</dbReference>
<accession>A0AB40CPU2</accession>
<evidence type="ECO:0000313" key="1">
    <source>
        <dbReference type="Proteomes" id="UP001515500"/>
    </source>
</evidence>
<reference evidence="2" key="1">
    <citation type="submission" date="2025-08" db="UniProtKB">
        <authorList>
            <consortium name="RefSeq"/>
        </authorList>
    </citation>
    <scope>IDENTIFICATION</scope>
</reference>
<dbReference type="AlphaFoldDB" id="A0AB40CPU2"/>
<dbReference type="GeneID" id="120277807"/>